<dbReference type="Pfam" id="PF00071">
    <property type="entry name" value="Ras"/>
    <property type="match status" value="1"/>
</dbReference>
<dbReference type="GO" id="GO:0003924">
    <property type="term" value="F:GTPase activity"/>
    <property type="evidence" value="ECO:0007669"/>
    <property type="project" value="InterPro"/>
</dbReference>
<evidence type="ECO:0000313" key="1">
    <source>
        <dbReference type="EMBL" id="CAG7831150.1"/>
    </source>
</evidence>
<evidence type="ECO:0000313" key="2">
    <source>
        <dbReference type="Proteomes" id="UP000708208"/>
    </source>
</evidence>
<dbReference type="OrthoDB" id="8830751at2759"/>
<dbReference type="EMBL" id="CAJVCH010559017">
    <property type="protein sequence ID" value="CAG7831150.1"/>
    <property type="molecule type" value="Genomic_DNA"/>
</dbReference>
<dbReference type="InterPro" id="IPR001806">
    <property type="entry name" value="Small_GTPase"/>
</dbReference>
<name>A0A8J2PPF9_9HEXA</name>
<proteinExistence type="predicted"/>
<gene>
    <name evidence="1" type="ORF">AFUS01_LOCUS40906</name>
</gene>
<accession>A0A8J2PPF9</accession>
<protein>
    <submittedName>
        <fullName evidence="1">Uncharacterized protein</fullName>
    </submittedName>
</protein>
<dbReference type="GO" id="GO:0005525">
    <property type="term" value="F:GTP binding"/>
    <property type="evidence" value="ECO:0007669"/>
    <property type="project" value="InterPro"/>
</dbReference>
<dbReference type="Proteomes" id="UP000708208">
    <property type="component" value="Unassembled WGS sequence"/>
</dbReference>
<reference evidence="1" key="1">
    <citation type="submission" date="2021-06" db="EMBL/GenBank/DDBJ databases">
        <authorList>
            <person name="Hodson N. C."/>
            <person name="Mongue J. A."/>
            <person name="Jaron S. K."/>
        </authorList>
    </citation>
    <scope>NUCLEOTIDE SEQUENCE</scope>
</reference>
<keyword evidence="2" id="KW-1185">Reference proteome</keyword>
<sequence length="47" mass="5462">MPDVKCVLVGDNNVGKEHLLVRYINNEFPPEEIFYNGYQKYSKSVTL</sequence>
<dbReference type="AlphaFoldDB" id="A0A8J2PPF9"/>
<organism evidence="1 2">
    <name type="scientific">Allacma fusca</name>
    <dbReference type="NCBI Taxonomy" id="39272"/>
    <lineage>
        <taxon>Eukaryota</taxon>
        <taxon>Metazoa</taxon>
        <taxon>Ecdysozoa</taxon>
        <taxon>Arthropoda</taxon>
        <taxon>Hexapoda</taxon>
        <taxon>Collembola</taxon>
        <taxon>Symphypleona</taxon>
        <taxon>Sminthuridae</taxon>
        <taxon>Allacma</taxon>
    </lineage>
</organism>
<comment type="caution">
    <text evidence="1">The sequence shown here is derived from an EMBL/GenBank/DDBJ whole genome shotgun (WGS) entry which is preliminary data.</text>
</comment>
<feature type="non-terminal residue" evidence="1">
    <location>
        <position position="1"/>
    </location>
</feature>
<feature type="non-terminal residue" evidence="1">
    <location>
        <position position="47"/>
    </location>
</feature>